<protein>
    <submittedName>
        <fullName evidence="1">Glycosyl (KDO) transferase</fullName>
    </submittedName>
</protein>
<evidence type="ECO:0000313" key="2">
    <source>
        <dbReference type="Proteomes" id="UP001304813"/>
    </source>
</evidence>
<dbReference type="Proteomes" id="UP001304813">
    <property type="component" value="Segment"/>
</dbReference>
<sequence length="393" mass="45515">MKLIWIENEIDKKYISELAQQLLDKLDYKIFYRPTKTIYNNYQSFLDGDTIDEFSSIDDVLEFIFDHVTVIVTGYNLNKYDSKYFVKLKKLVLLGHSHLGPVRYNRIAYLTSKMDNSMSIVPSYYFDLFKTKLSARDLSKIVKVDNYYKNDYHISNPPRVQCTNSILVLPHWSTSIKEIEEIVVGLRKTYDNPIIVKYHPNVKLELLKAKKFILGTKVGEKGSSRQAQKALDDFNLMMKAEYNCSCYYEDEMTLLDAIDQSSHLVFDGASTSLVESMIRDYLYSGDIKKKFVIYENKSNKELYDEVNKLLNERPNMTLKAASQKVRNMLGLRNWISYGEVNMISNSYKIGVVSNGNYNFEEKFSEVDHTIISKIVVGDGKSANSEIINLIKEL</sequence>
<dbReference type="EMBL" id="LC779065">
    <property type="protein sequence ID" value="BES79955.1"/>
    <property type="molecule type" value="Genomic_DNA"/>
</dbReference>
<accession>A0AA86JHT3</accession>
<proteinExistence type="predicted"/>
<keyword evidence="2" id="KW-1185">Reference proteome</keyword>
<keyword evidence="1" id="KW-0808">Transferase</keyword>
<name>A0AA86JHT3_9CAUD</name>
<dbReference type="GO" id="GO:0016740">
    <property type="term" value="F:transferase activity"/>
    <property type="evidence" value="ECO:0007669"/>
    <property type="project" value="UniProtKB-KW"/>
</dbReference>
<evidence type="ECO:0000313" key="1">
    <source>
        <dbReference type="EMBL" id="BES79955.1"/>
    </source>
</evidence>
<organism evidence="1 2">
    <name type="scientific">Yersinia phage vB_Yru_GN1</name>
    <dbReference type="NCBI Taxonomy" id="3074381"/>
    <lineage>
        <taxon>Viruses</taxon>
        <taxon>Duplodnaviria</taxon>
        <taxon>Heunggongvirae</taxon>
        <taxon>Uroviricota</taxon>
        <taxon>Caudoviricetes</taxon>
        <taxon>Caudoviricetes incertae sedis</taxon>
        <taxon>Sepahanvirus</taxon>
        <taxon>Sepahanvirus vB-Yru-GN1</taxon>
    </lineage>
</organism>
<reference evidence="1 2" key="1">
    <citation type="submission" date="2023-09" db="EMBL/GenBank/DDBJ databases">
        <title>Analysis of phage genome (vB_Yru_GN1) of the bacterium (Yersinia ruckeri).</title>
        <authorList>
            <person name="Ganjoor M.S."/>
            <person name="Bouzari M."/>
            <person name="Soleimani-Delfan A."/>
        </authorList>
    </citation>
    <scope>NUCLEOTIDE SEQUENCE [LARGE SCALE GENOMIC DNA]</scope>
    <source>
        <strain evidence="2">vB_Yru_GN1</strain>
    </source>
</reference>